<evidence type="ECO:0000259" key="1">
    <source>
        <dbReference type="Pfam" id="PF03171"/>
    </source>
</evidence>
<proteinExistence type="predicted"/>
<dbReference type="SUPFAM" id="SSF51197">
    <property type="entry name" value="Clavaminate synthase-like"/>
    <property type="match status" value="1"/>
</dbReference>
<feature type="domain" description="Non-haem dioxygenase N-terminal" evidence="2">
    <location>
        <begin position="29"/>
        <end position="133"/>
    </location>
</feature>
<dbReference type="Gene3D" id="2.60.120.330">
    <property type="entry name" value="B-lactam Antibiotic, Isopenicillin N Synthase, Chain"/>
    <property type="match status" value="1"/>
</dbReference>
<sequence>MPSIIRPQLATFSPPPVTNEDLDWADLAVIDLSKASDPDSQAELTKKVCDAMHNQGFFYVINHGWTAEQTARMFDIANLAFTGVSEEQKQKYSSNLKTTGSFQGYKPRQYWNIDNGVKDQIEIFGINHQVTLREHPEALRPFLPEIEALARHTHFDVIHPILRMLAKGLELPEDTLVDIHPFESPSETPIYEIVCYRRSQEDEQKAKNVWLKGHTGDPGSVDIGSITVLYSQPVTALQFLGKDGKWRWVRHIENAMVINLGDCMEFLSGGYYKATLHRVVQPPEDQRVYDRLGLFYFLLAHDDVPLVPFSQSPVLQRVGIEYREGIAKEAQEPGLTVSAWRKHRTSVAQNLKSLTPTLRVHNVINLKDMLNKFNLK</sequence>
<keyword evidence="4" id="KW-1185">Reference proteome</keyword>
<dbReference type="InterPro" id="IPR027443">
    <property type="entry name" value="IPNS-like_sf"/>
</dbReference>
<protein>
    <submittedName>
        <fullName evidence="3">Flavonol synthase/flavanone 3-hydroxylase</fullName>
    </submittedName>
</protein>
<accession>A0A8H6SH73</accession>
<evidence type="ECO:0000313" key="4">
    <source>
        <dbReference type="Proteomes" id="UP000636479"/>
    </source>
</evidence>
<comment type="caution">
    <text evidence="3">The sequence shown here is derived from an EMBL/GenBank/DDBJ whole genome shotgun (WGS) entry which is preliminary data.</text>
</comment>
<name>A0A8H6SH73_9AGAR</name>
<dbReference type="OrthoDB" id="406156at2759"/>
<dbReference type="Pfam" id="PF14226">
    <property type="entry name" value="DIOX_N"/>
    <property type="match status" value="1"/>
</dbReference>
<dbReference type="EMBL" id="JACAZF010000007">
    <property type="protein sequence ID" value="KAF7298740.1"/>
    <property type="molecule type" value="Genomic_DNA"/>
</dbReference>
<dbReference type="AlphaFoldDB" id="A0A8H6SH73"/>
<dbReference type="Proteomes" id="UP000636479">
    <property type="component" value="Unassembled WGS sequence"/>
</dbReference>
<dbReference type="Pfam" id="PF03171">
    <property type="entry name" value="2OG-FeII_Oxy"/>
    <property type="match status" value="1"/>
</dbReference>
<reference evidence="3" key="1">
    <citation type="submission" date="2020-05" db="EMBL/GenBank/DDBJ databases">
        <title>Mycena genomes resolve the evolution of fungal bioluminescence.</title>
        <authorList>
            <person name="Tsai I.J."/>
        </authorList>
    </citation>
    <scope>NUCLEOTIDE SEQUENCE</scope>
    <source>
        <strain evidence="3">171206Taipei</strain>
    </source>
</reference>
<dbReference type="InterPro" id="IPR026992">
    <property type="entry name" value="DIOX_N"/>
</dbReference>
<evidence type="ECO:0000313" key="3">
    <source>
        <dbReference type="EMBL" id="KAF7298740.1"/>
    </source>
</evidence>
<dbReference type="InterPro" id="IPR050231">
    <property type="entry name" value="Iron_ascorbate_oxido_reductase"/>
</dbReference>
<dbReference type="InterPro" id="IPR044861">
    <property type="entry name" value="IPNS-like_FE2OG_OXY"/>
</dbReference>
<dbReference type="PRINTS" id="PR00682">
    <property type="entry name" value="IPNSYNTHASE"/>
</dbReference>
<dbReference type="PANTHER" id="PTHR47990">
    <property type="entry name" value="2-OXOGLUTARATE (2OG) AND FE(II)-DEPENDENT OXYGENASE SUPERFAMILY PROTEIN-RELATED"/>
    <property type="match status" value="1"/>
</dbReference>
<feature type="domain" description="Isopenicillin N synthase-like Fe(2+) 2OG dioxygenase" evidence="1">
    <location>
        <begin position="214"/>
        <end position="287"/>
    </location>
</feature>
<dbReference type="RefSeq" id="XP_037218128.1">
    <property type="nucleotide sequence ID" value="XM_037364886.1"/>
</dbReference>
<gene>
    <name evidence="3" type="ORF">MIND_00821500</name>
</gene>
<evidence type="ECO:0000259" key="2">
    <source>
        <dbReference type="Pfam" id="PF14226"/>
    </source>
</evidence>
<organism evidence="3 4">
    <name type="scientific">Mycena indigotica</name>
    <dbReference type="NCBI Taxonomy" id="2126181"/>
    <lineage>
        <taxon>Eukaryota</taxon>
        <taxon>Fungi</taxon>
        <taxon>Dikarya</taxon>
        <taxon>Basidiomycota</taxon>
        <taxon>Agaricomycotina</taxon>
        <taxon>Agaricomycetes</taxon>
        <taxon>Agaricomycetidae</taxon>
        <taxon>Agaricales</taxon>
        <taxon>Marasmiineae</taxon>
        <taxon>Mycenaceae</taxon>
        <taxon>Mycena</taxon>
    </lineage>
</organism>
<dbReference type="GeneID" id="59347402"/>